<keyword evidence="2" id="KW-1185">Reference proteome</keyword>
<protein>
    <submittedName>
        <fullName evidence="1">Uncharacterized protein</fullName>
    </submittedName>
</protein>
<dbReference type="InterPro" id="IPR042573">
    <property type="entry name" value="GNAT_acetyltra_N"/>
</dbReference>
<dbReference type="InterPro" id="IPR027365">
    <property type="entry name" value="GNAT_acetyltra_YdfB-like"/>
</dbReference>
<proteinExistence type="predicted"/>
<reference evidence="1" key="1">
    <citation type="journal article" date="2014" name="Int. J. Syst. Evol. Microbiol.">
        <title>Complete genome sequence of Corynebacterium casei LMG S-19264T (=DSM 44701T), isolated from a smear-ripened cheese.</title>
        <authorList>
            <consortium name="US DOE Joint Genome Institute (JGI-PGF)"/>
            <person name="Walter F."/>
            <person name="Albersmeier A."/>
            <person name="Kalinowski J."/>
            <person name="Ruckert C."/>
        </authorList>
    </citation>
    <scope>NUCLEOTIDE SEQUENCE</scope>
    <source>
        <strain evidence="1">CGMCC 1.15533</strain>
    </source>
</reference>
<evidence type="ECO:0000313" key="1">
    <source>
        <dbReference type="EMBL" id="GGE31794.1"/>
    </source>
</evidence>
<sequence>MKEHAVRTIPAFQSWQKNMVHYGLASGVGRLFSDDSERSFLYDLGNFLFLAGESNKTLWTTY</sequence>
<name>A0A917EG84_9STRE</name>
<dbReference type="Pfam" id="PF12746">
    <property type="entry name" value="GNAT_acetyltran"/>
    <property type="match status" value="1"/>
</dbReference>
<reference evidence="1" key="2">
    <citation type="submission" date="2020-09" db="EMBL/GenBank/DDBJ databases">
        <authorList>
            <person name="Sun Q."/>
            <person name="Zhou Y."/>
        </authorList>
    </citation>
    <scope>NUCLEOTIDE SEQUENCE</scope>
    <source>
        <strain evidence="1">CGMCC 1.15533</strain>
    </source>
</reference>
<dbReference type="AlphaFoldDB" id="A0A917EG84"/>
<accession>A0A917EG84</accession>
<evidence type="ECO:0000313" key="2">
    <source>
        <dbReference type="Proteomes" id="UP000660801"/>
    </source>
</evidence>
<gene>
    <name evidence="1" type="ORF">GCM10011510_11400</name>
</gene>
<dbReference type="Gene3D" id="3.40.630.110">
    <property type="entry name" value="GNAT acetyltransferase-like"/>
    <property type="match status" value="1"/>
</dbReference>
<dbReference type="EMBL" id="BMJN01000017">
    <property type="protein sequence ID" value="GGE31794.1"/>
    <property type="molecule type" value="Genomic_DNA"/>
</dbReference>
<organism evidence="1 2">
    <name type="scientific">Streptococcus himalayensis</name>
    <dbReference type="NCBI Taxonomy" id="1888195"/>
    <lineage>
        <taxon>Bacteria</taxon>
        <taxon>Bacillati</taxon>
        <taxon>Bacillota</taxon>
        <taxon>Bacilli</taxon>
        <taxon>Lactobacillales</taxon>
        <taxon>Streptococcaceae</taxon>
        <taxon>Streptococcus</taxon>
    </lineage>
</organism>
<dbReference type="Proteomes" id="UP000660801">
    <property type="component" value="Unassembled WGS sequence"/>
</dbReference>
<comment type="caution">
    <text evidence="1">The sequence shown here is derived from an EMBL/GenBank/DDBJ whole genome shotgun (WGS) entry which is preliminary data.</text>
</comment>